<feature type="non-terminal residue" evidence="4">
    <location>
        <position position="1"/>
    </location>
</feature>
<comment type="caution">
    <text evidence="4">The sequence shown here is derived from an EMBL/GenBank/DDBJ whole genome shotgun (WGS) entry which is preliminary data.</text>
</comment>
<feature type="region of interest" description="Disordered" evidence="2">
    <location>
        <begin position="276"/>
        <end position="303"/>
    </location>
</feature>
<evidence type="ECO:0000313" key="5">
    <source>
        <dbReference type="Proteomes" id="UP000237438"/>
    </source>
</evidence>
<name>A0A2S4PJF9_9PEZI</name>
<dbReference type="AlphaFoldDB" id="A0A2S4PJF9"/>
<dbReference type="EMBL" id="PEDP01003757">
    <property type="protein sequence ID" value="POS82180.1"/>
    <property type="molecule type" value="Genomic_DNA"/>
</dbReference>
<accession>A0A2S4PJF9</accession>
<proteinExistence type="predicted"/>
<dbReference type="STRING" id="225359.A0A2S4PJF9"/>
<dbReference type="GO" id="GO:0008270">
    <property type="term" value="F:zinc ion binding"/>
    <property type="evidence" value="ECO:0007669"/>
    <property type="project" value="UniProtKB-KW"/>
</dbReference>
<dbReference type="GO" id="GO:0003676">
    <property type="term" value="F:nucleic acid binding"/>
    <property type="evidence" value="ECO:0007669"/>
    <property type="project" value="InterPro"/>
</dbReference>
<dbReference type="OrthoDB" id="3595120at2759"/>
<keyword evidence="1" id="KW-0479">Metal-binding</keyword>
<feature type="non-terminal residue" evidence="4">
    <location>
        <position position="581"/>
    </location>
</feature>
<evidence type="ECO:0000259" key="3">
    <source>
        <dbReference type="PROSITE" id="PS50158"/>
    </source>
</evidence>
<evidence type="ECO:0000313" key="4">
    <source>
        <dbReference type="EMBL" id="POS82180.1"/>
    </source>
</evidence>
<sequence length="581" mass="65806">EKFSYTPAPHLPQFKEIQESEITSGSSTVSREASNTAEMSLDHEKIQELEYLEYLPKFRIEKFHSNGTQDAWRWLMDLKAEFRDHNLRIPAEPSLWVEALFRETDGEAAKWMDTGDATFLEQSLRDKFPLVAHAETTKSTNEMLAEFAQIKSEPLTHYYGWAVAFLRLINVTDRRNYGSRASLSGAEDMVLDMIIKAFVAGWEEDELRLNSTAHGATTTGSLSKTYEILIESRSALGEIQKQLVLHTTKQKAEAFDEISRAPQSVNSVVVRFVDQVPRPPQQSYRNSNQRGGYKGGNHNTKEGRSQKLLFPNRVTSCNPVVNGSKNFTTECTRCGQHGHYSRSCTNPELQKWEQDVLRQIAFPPKQSMIWNIIDRVTVFFSGLLPHESQNSRLPPWPVPPGWKSKAWKQYYLTSDNSSSQFHQISSPPLVGTSNHSSLKSPVCDIDDFVSSENDEPKTVSFQTDSVEFNIHLTDIPVKNLPTAKINKKKEFFPSGNCSAVDLQIVNMPIDFATMSLNESETLNDEILLRKNNVLCESNLLEANLAEARKRRRMDRGDGKEILDDNSSTDDVTHTGNSQPHN</sequence>
<evidence type="ECO:0000256" key="2">
    <source>
        <dbReference type="SAM" id="MobiDB-lite"/>
    </source>
</evidence>
<keyword evidence="1" id="KW-0863">Zinc-finger</keyword>
<protein>
    <recommendedName>
        <fullName evidence="3">CCHC-type domain-containing protein</fullName>
    </recommendedName>
</protein>
<dbReference type="Proteomes" id="UP000237438">
    <property type="component" value="Unassembled WGS sequence"/>
</dbReference>
<feature type="region of interest" description="Disordered" evidence="2">
    <location>
        <begin position="548"/>
        <end position="581"/>
    </location>
</feature>
<organism evidence="4 5">
    <name type="scientific">Erysiphe pulchra</name>
    <dbReference type="NCBI Taxonomy" id="225359"/>
    <lineage>
        <taxon>Eukaryota</taxon>
        <taxon>Fungi</taxon>
        <taxon>Dikarya</taxon>
        <taxon>Ascomycota</taxon>
        <taxon>Pezizomycotina</taxon>
        <taxon>Leotiomycetes</taxon>
        <taxon>Erysiphales</taxon>
        <taxon>Erysiphaceae</taxon>
        <taxon>Erysiphe</taxon>
    </lineage>
</organism>
<dbReference type="InterPro" id="IPR001878">
    <property type="entry name" value="Znf_CCHC"/>
</dbReference>
<feature type="compositionally biased region" description="Polar residues" evidence="2">
    <location>
        <begin position="564"/>
        <end position="581"/>
    </location>
</feature>
<keyword evidence="5" id="KW-1185">Reference proteome</keyword>
<dbReference type="PROSITE" id="PS50158">
    <property type="entry name" value="ZF_CCHC"/>
    <property type="match status" value="1"/>
</dbReference>
<evidence type="ECO:0000256" key="1">
    <source>
        <dbReference type="PROSITE-ProRule" id="PRU00047"/>
    </source>
</evidence>
<feature type="compositionally biased region" description="Polar residues" evidence="2">
    <location>
        <begin position="281"/>
        <end position="290"/>
    </location>
</feature>
<gene>
    <name evidence="4" type="ORF">EPUL_005334</name>
</gene>
<keyword evidence="1" id="KW-0862">Zinc</keyword>
<feature type="domain" description="CCHC-type" evidence="3">
    <location>
        <begin position="331"/>
        <end position="346"/>
    </location>
</feature>
<reference evidence="4 5" key="1">
    <citation type="submission" date="2017-10" db="EMBL/GenBank/DDBJ databases">
        <title>Development of genomic resources for the powdery mildew, Erysiphe pulchra.</title>
        <authorList>
            <person name="Wadl P.A."/>
            <person name="Mack B.M."/>
            <person name="Moore G."/>
            <person name="Beltz S.B."/>
        </authorList>
    </citation>
    <scope>NUCLEOTIDE SEQUENCE [LARGE SCALE GENOMIC DNA]</scope>
    <source>
        <strain evidence="4">Cflorida</strain>
    </source>
</reference>